<dbReference type="PROSITE" id="PS50005">
    <property type="entry name" value="TPR"/>
    <property type="match status" value="1"/>
</dbReference>
<keyword evidence="1 8" id="KW-0808">Transferase</keyword>
<dbReference type="InterPro" id="IPR000719">
    <property type="entry name" value="Prot_kinase_dom"/>
</dbReference>
<sequence>MNNSLPPNTVAAQTEPNKLGHYELLDCIGRGGMGLVYRARDTRLDRQVAIKCLRTELFEHHYVERFKREALLLAKLNHPNIVQIYDFIEAPDQLALVMELVEGQNLQLYLREHIAPFAQRMRWLTDIAQGLAVAHDAGIIHRDLKAENILINQRKVAKITDLGIAKSQDYNATLTDHVAGSYCSMSPEQAMGETIDFKSDLFSFGILAYQLLCGAHPFGDTNNKLQLMQRIISHPPTSPGKHNPNLPAEINDLLGQLLSKDPTKRPDNTHWVAAQFEALSHLQLANDFVSDDTQALMPTGAAANQSTIKNTGINNAVRTQDHPTFETRFVAVNATLKKSRWMSIKNYVADNKISAGFGLFSILLLAVVAAWQLQPKPPKYIAVIPPNLTANGMQESQQELVKGAVYDAIQQSVIQLDGFYLIPRTEISAVGSDLETVRISTAADELITANLDCQVELCTITLNRMTSTTDNAQGRLNVAGTKTLDVLTDNYLSVAAIVERNIESLYAKKSMQSFSNSTQDDYLSFLNINTEYRKSGANEAQISQLERLKIATKKLAATQTLFREITLDLYHQTKNTDYLDRLETFLSINNKHDDISHLYNLYFLKIAQHNNKEADLLEKKLALGEAATTELKAYRKMLNKDYQAAVELYKRSIESRANVKTVFYLANAYWYMGDTANAKKYLEDVLKVSPSFHEANSLYAIIALTEGRALDAQKSLELITQNNPDDLYNVGNLAVAYMLNGKHQRAADIFQQLLARDSENTSHMLNYADAQKLANNHTEAATIYQKIIAITTAIKPNNEQLRAQTQAYAQIGNFPAALTALSELEKIDSQNIETSYTAALVHSLVGNKASALLNIEKSLALGMHTIWFSFNWFDGMCVHQEFGELLKRYGEQQRCSLVTMADEDISLDLATHR</sequence>
<dbReference type="EMBL" id="JAVDVX010000001">
    <property type="protein sequence ID" value="MDR7088379.1"/>
    <property type="molecule type" value="Genomic_DNA"/>
</dbReference>
<evidence type="ECO:0000256" key="1">
    <source>
        <dbReference type="ARBA" id="ARBA00022679"/>
    </source>
</evidence>
<name>A0ABU1UT70_9GAMM</name>
<dbReference type="SMART" id="SM00220">
    <property type="entry name" value="S_TKc"/>
    <property type="match status" value="1"/>
</dbReference>
<dbReference type="InterPro" id="IPR011990">
    <property type="entry name" value="TPR-like_helical_dom_sf"/>
</dbReference>
<evidence type="ECO:0000259" key="7">
    <source>
        <dbReference type="PROSITE" id="PS50011"/>
    </source>
</evidence>
<reference evidence="8 9" key="1">
    <citation type="submission" date="2023-07" db="EMBL/GenBank/DDBJ databases">
        <title>Sorghum-associated microbial communities from plants grown in Nebraska, USA.</title>
        <authorList>
            <person name="Schachtman D."/>
        </authorList>
    </citation>
    <scope>NUCLEOTIDE SEQUENCE [LARGE SCALE GENOMIC DNA]</scope>
    <source>
        <strain evidence="8 9">BE190</strain>
    </source>
</reference>
<accession>A0ABU1UT70</accession>
<dbReference type="PANTHER" id="PTHR43289:SF6">
    <property type="entry name" value="SERINE_THREONINE-PROTEIN KINASE NEKL-3"/>
    <property type="match status" value="1"/>
</dbReference>
<feature type="domain" description="Protein kinase" evidence="7">
    <location>
        <begin position="22"/>
        <end position="284"/>
    </location>
</feature>
<evidence type="ECO:0000256" key="5">
    <source>
        <dbReference type="PROSITE-ProRule" id="PRU00339"/>
    </source>
</evidence>
<dbReference type="PANTHER" id="PTHR43289">
    <property type="entry name" value="MITOGEN-ACTIVATED PROTEIN KINASE KINASE KINASE 20-RELATED"/>
    <property type="match status" value="1"/>
</dbReference>
<dbReference type="Gene3D" id="1.10.510.10">
    <property type="entry name" value="Transferase(Phosphotransferase) domain 1"/>
    <property type="match status" value="1"/>
</dbReference>
<dbReference type="InterPro" id="IPR011009">
    <property type="entry name" value="Kinase-like_dom_sf"/>
</dbReference>
<feature type="repeat" description="TPR" evidence="5">
    <location>
        <begin position="659"/>
        <end position="692"/>
    </location>
</feature>
<dbReference type="PROSITE" id="PS00108">
    <property type="entry name" value="PROTEIN_KINASE_ST"/>
    <property type="match status" value="1"/>
</dbReference>
<dbReference type="InterPro" id="IPR019734">
    <property type="entry name" value="TPR_rpt"/>
</dbReference>
<keyword evidence="4 6" id="KW-0067">ATP-binding</keyword>
<gene>
    <name evidence="8" type="ORF">J2X05_000382</name>
</gene>
<dbReference type="CDD" id="cd14014">
    <property type="entry name" value="STKc_PknB_like"/>
    <property type="match status" value="1"/>
</dbReference>
<evidence type="ECO:0000256" key="3">
    <source>
        <dbReference type="ARBA" id="ARBA00022777"/>
    </source>
</evidence>
<protein>
    <submittedName>
        <fullName evidence="8">Serine/threonine-protein kinase</fullName>
        <ecNumber evidence="8">2.7.11.1</ecNumber>
    </submittedName>
</protein>
<keyword evidence="2 6" id="KW-0547">Nucleotide-binding</keyword>
<dbReference type="RefSeq" id="WP_310067942.1">
    <property type="nucleotide sequence ID" value="NZ_JAVDVX010000001.1"/>
</dbReference>
<evidence type="ECO:0000256" key="4">
    <source>
        <dbReference type="ARBA" id="ARBA00022840"/>
    </source>
</evidence>
<dbReference type="Gene3D" id="1.25.40.10">
    <property type="entry name" value="Tetratricopeptide repeat domain"/>
    <property type="match status" value="1"/>
</dbReference>
<evidence type="ECO:0000313" key="9">
    <source>
        <dbReference type="Proteomes" id="UP001253595"/>
    </source>
</evidence>
<dbReference type="InterPro" id="IPR008271">
    <property type="entry name" value="Ser/Thr_kinase_AS"/>
</dbReference>
<comment type="caution">
    <text evidence="8">The sequence shown here is derived from an EMBL/GenBank/DDBJ whole genome shotgun (WGS) entry which is preliminary data.</text>
</comment>
<proteinExistence type="predicted"/>
<dbReference type="Pfam" id="PF13432">
    <property type="entry name" value="TPR_16"/>
    <property type="match status" value="2"/>
</dbReference>
<feature type="binding site" evidence="6">
    <location>
        <position position="51"/>
    </location>
    <ligand>
        <name>ATP</name>
        <dbReference type="ChEBI" id="CHEBI:30616"/>
    </ligand>
</feature>
<evidence type="ECO:0000256" key="6">
    <source>
        <dbReference type="PROSITE-ProRule" id="PRU10141"/>
    </source>
</evidence>
<organism evidence="8 9">
    <name type="scientific">Cellvibrio fibrivorans</name>
    <dbReference type="NCBI Taxonomy" id="126350"/>
    <lineage>
        <taxon>Bacteria</taxon>
        <taxon>Pseudomonadati</taxon>
        <taxon>Pseudomonadota</taxon>
        <taxon>Gammaproteobacteria</taxon>
        <taxon>Cellvibrionales</taxon>
        <taxon>Cellvibrionaceae</taxon>
        <taxon>Cellvibrio</taxon>
    </lineage>
</organism>
<dbReference type="GO" id="GO:0004674">
    <property type="term" value="F:protein serine/threonine kinase activity"/>
    <property type="evidence" value="ECO:0007669"/>
    <property type="project" value="UniProtKB-EC"/>
</dbReference>
<dbReference type="PROSITE" id="PS50011">
    <property type="entry name" value="PROTEIN_KINASE_DOM"/>
    <property type="match status" value="1"/>
</dbReference>
<dbReference type="EC" id="2.7.11.1" evidence="8"/>
<dbReference type="Proteomes" id="UP001253595">
    <property type="component" value="Unassembled WGS sequence"/>
</dbReference>
<keyword evidence="5" id="KW-0802">TPR repeat</keyword>
<dbReference type="Pfam" id="PF00069">
    <property type="entry name" value="Pkinase"/>
    <property type="match status" value="1"/>
</dbReference>
<dbReference type="SMART" id="SM00028">
    <property type="entry name" value="TPR"/>
    <property type="match status" value="3"/>
</dbReference>
<evidence type="ECO:0000313" key="8">
    <source>
        <dbReference type="EMBL" id="MDR7088379.1"/>
    </source>
</evidence>
<evidence type="ECO:0000256" key="2">
    <source>
        <dbReference type="ARBA" id="ARBA00022741"/>
    </source>
</evidence>
<dbReference type="InterPro" id="IPR017441">
    <property type="entry name" value="Protein_kinase_ATP_BS"/>
</dbReference>
<dbReference type="PROSITE" id="PS00107">
    <property type="entry name" value="PROTEIN_KINASE_ATP"/>
    <property type="match status" value="1"/>
</dbReference>
<keyword evidence="3 8" id="KW-0418">Kinase</keyword>
<keyword evidence="9" id="KW-1185">Reference proteome</keyword>
<dbReference type="SUPFAM" id="SSF56112">
    <property type="entry name" value="Protein kinase-like (PK-like)"/>
    <property type="match status" value="1"/>
</dbReference>
<dbReference type="SUPFAM" id="SSF48452">
    <property type="entry name" value="TPR-like"/>
    <property type="match status" value="1"/>
</dbReference>